<accession>A0ACB9RVD3</accession>
<name>A0ACB9RVD3_9MYRT</name>
<keyword evidence="2" id="KW-1185">Reference proteome</keyword>
<dbReference type="EMBL" id="CM042882">
    <property type="protein sequence ID" value="KAI4382655.1"/>
    <property type="molecule type" value="Genomic_DNA"/>
</dbReference>
<comment type="caution">
    <text evidence="1">The sequence shown here is derived from an EMBL/GenBank/DDBJ whole genome shotgun (WGS) entry which is preliminary data.</text>
</comment>
<proteinExistence type="predicted"/>
<reference evidence="2" key="1">
    <citation type="journal article" date="2023" name="Front. Plant Sci.">
        <title>Chromosomal-level genome assembly of Melastoma candidum provides insights into trichome evolution.</title>
        <authorList>
            <person name="Zhong Y."/>
            <person name="Wu W."/>
            <person name="Sun C."/>
            <person name="Zou P."/>
            <person name="Liu Y."/>
            <person name="Dai S."/>
            <person name="Zhou R."/>
        </authorList>
    </citation>
    <scope>NUCLEOTIDE SEQUENCE [LARGE SCALE GENOMIC DNA]</scope>
</reference>
<gene>
    <name evidence="1" type="ORF">MLD38_008592</name>
</gene>
<evidence type="ECO:0000313" key="2">
    <source>
        <dbReference type="Proteomes" id="UP001057402"/>
    </source>
</evidence>
<protein>
    <submittedName>
        <fullName evidence="1">Uncharacterized protein</fullName>
    </submittedName>
</protein>
<dbReference type="Proteomes" id="UP001057402">
    <property type="component" value="Chromosome 3"/>
</dbReference>
<evidence type="ECO:0000313" key="1">
    <source>
        <dbReference type="EMBL" id="KAI4382655.1"/>
    </source>
</evidence>
<sequence>MQVPHKASATRGGASRSSPLTSPDAVDPKCQKSSITCGLPRISKSSLQILAEHSSPRARAAQPSVSHTPAVAK</sequence>
<organism evidence="1 2">
    <name type="scientific">Melastoma candidum</name>
    <dbReference type="NCBI Taxonomy" id="119954"/>
    <lineage>
        <taxon>Eukaryota</taxon>
        <taxon>Viridiplantae</taxon>
        <taxon>Streptophyta</taxon>
        <taxon>Embryophyta</taxon>
        <taxon>Tracheophyta</taxon>
        <taxon>Spermatophyta</taxon>
        <taxon>Magnoliopsida</taxon>
        <taxon>eudicotyledons</taxon>
        <taxon>Gunneridae</taxon>
        <taxon>Pentapetalae</taxon>
        <taxon>rosids</taxon>
        <taxon>malvids</taxon>
        <taxon>Myrtales</taxon>
        <taxon>Melastomataceae</taxon>
        <taxon>Melastomatoideae</taxon>
        <taxon>Melastomateae</taxon>
        <taxon>Melastoma</taxon>
    </lineage>
</organism>